<dbReference type="HOGENOM" id="CLU_193586_1_1_9"/>
<protein>
    <submittedName>
        <fullName evidence="1">Conserved domain protein</fullName>
    </submittedName>
</protein>
<dbReference type="AlphaFoldDB" id="A0A0H2YQV0"/>
<dbReference type="STRING" id="195103.CPF_1600"/>
<evidence type="ECO:0000313" key="2">
    <source>
        <dbReference type="Proteomes" id="UP000001823"/>
    </source>
</evidence>
<keyword evidence="2" id="KW-1185">Reference proteome</keyword>
<name>A0A0H2YQV0_CLOP1</name>
<dbReference type="PaxDb" id="195103-CPF_1600"/>
<dbReference type="Proteomes" id="UP000001823">
    <property type="component" value="Chromosome"/>
</dbReference>
<dbReference type="RefSeq" id="WP_011590801.1">
    <property type="nucleotide sequence ID" value="NC_008261.1"/>
</dbReference>
<dbReference type="KEGG" id="cpf:CPF_1600"/>
<proteinExistence type="predicted"/>
<reference evidence="1 2" key="1">
    <citation type="journal article" date="2006" name="Genome Res.">
        <title>Skewed genomic variability in strains of the toxigenic bacterial pathogen, Clostridium perfringens.</title>
        <authorList>
            <person name="Myers G.S."/>
            <person name="Rasko D.A."/>
            <person name="Cheung J.K."/>
            <person name="Ravel J."/>
            <person name="Seshadri R."/>
            <person name="Deboy R.T."/>
            <person name="Ren Q."/>
            <person name="Varga J."/>
            <person name="Awad M.M."/>
            <person name="Brinkac L.M."/>
            <person name="Daugherty S.C."/>
            <person name="Haft D.H."/>
            <person name="Dodson R.J."/>
            <person name="Madupu R."/>
            <person name="Nelson W.C."/>
            <person name="Rosovitz M.J."/>
            <person name="Sullivan S.A."/>
            <person name="Khouri H."/>
            <person name="Dimitrov G.I."/>
            <person name="Watkins K.L."/>
            <person name="Mulligan S."/>
            <person name="Benton J."/>
            <person name="Radune D."/>
            <person name="Fisher D.J."/>
            <person name="Atkins H.S."/>
            <person name="Hiscox T."/>
            <person name="Jost B.H."/>
            <person name="Billington S.J."/>
            <person name="Songer J.G."/>
            <person name="McClane B.A."/>
            <person name="Titball R.W."/>
            <person name="Rood J.I."/>
            <person name="Melville S.B."/>
            <person name="Paulsen I.T."/>
        </authorList>
    </citation>
    <scope>NUCLEOTIDE SEQUENCE [LARGE SCALE GENOMIC DNA]</scope>
    <source>
        <strain evidence="2">ATCC 13124 / DSM 756 / JCM 1290 / NCIMB 6125 / NCTC 8237 / S 107 / Type A</strain>
    </source>
</reference>
<accession>A0A0H2YQV0</accession>
<sequence>MVLKAIQRLKNKYSSCDFKTILCIAEEDIRFNRLGFGKKTSQIKFLEILSEAEMLVRRV</sequence>
<evidence type="ECO:0000313" key="1">
    <source>
        <dbReference type="EMBL" id="ABG82768.1"/>
    </source>
</evidence>
<gene>
    <name evidence="1" type="ordered locus">CPF_1600</name>
</gene>
<dbReference type="EMBL" id="CP000246">
    <property type="protein sequence ID" value="ABG82768.1"/>
    <property type="molecule type" value="Genomic_DNA"/>
</dbReference>
<organism evidence="1 2">
    <name type="scientific">Clostridium perfringens (strain ATCC 13124 / DSM 756 / JCM 1290 / NCIMB 6125 / NCTC 8237 / Type A)</name>
    <dbReference type="NCBI Taxonomy" id="195103"/>
    <lineage>
        <taxon>Bacteria</taxon>
        <taxon>Bacillati</taxon>
        <taxon>Bacillota</taxon>
        <taxon>Clostridia</taxon>
        <taxon>Eubacteriales</taxon>
        <taxon>Clostridiaceae</taxon>
        <taxon>Clostridium</taxon>
    </lineage>
</organism>